<evidence type="ECO:0000256" key="7">
    <source>
        <dbReference type="ARBA" id="ARBA00013188"/>
    </source>
</evidence>
<dbReference type="Gene3D" id="3.20.20.70">
    <property type="entry name" value="Aldolase class I"/>
    <property type="match status" value="1"/>
</dbReference>
<feature type="binding site" evidence="14">
    <location>
        <position position="176"/>
    </location>
    <ligand>
        <name>substrate</name>
    </ligand>
</feature>
<evidence type="ECO:0000256" key="8">
    <source>
        <dbReference type="ARBA" id="ARBA00022723"/>
    </source>
</evidence>
<feature type="binding site" evidence="10 14">
    <location>
        <begin position="141"/>
        <end position="144"/>
    </location>
    <ligand>
        <name>substrate</name>
    </ligand>
</feature>
<dbReference type="OrthoDB" id="1645589at2"/>
<keyword evidence="13" id="KW-0170">Cobalt</keyword>
<dbReference type="EC" id="5.1.3.1" evidence="7 10"/>
<keyword evidence="9 10" id="KW-0413">Isomerase</keyword>
<name>A0A1I6DJ24_9FIRM</name>
<dbReference type="SUPFAM" id="SSF51366">
    <property type="entry name" value="Ribulose-phoshate binding barrel"/>
    <property type="match status" value="1"/>
</dbReference>
<dbReference type="GO" id="GO:0004750">
    <property type="term" value="F:D-ribulose-phosphate 3-epimerase activity"/>
    <property type="evidence" value="ECO:0007669"/>
    <property type="project" value="UniProtKB-UniRule"/>
</dbReference>
<dbReference type="FunFam" id="3.20.20.70:FF:000004">
    <property type="entry name" value="Ribulose-phosphate 3-epimerase"/>
    <property type="match status" value="1"/>
</dbReference>
<comment type="cofactor">
    <cofactor evidence="2">
        <name>Mn(2+)</name>
        <dbReference type="ChEBI" id="CHEBI:29035"/>
    </cofactor>
</comment>
<feature type="active site" description="Proton acceptor" evidence="10 12">
    <location>
        <position position="34"/>
    </location>
</feature>
<evidence type="ECO:0000256" key="6">
    <source>
        <dbReference type="ARBA" id="ARBA00009541"/>
    </source>
</evidence>
<dbReference type="GO" id="GO:0005737">
    <property type="term" value="C:cytoplasm"/>
    <property type="evidence" value="ECO:0007669"/>
    <property type="project" value="UniProtKB-ARBA"/>
</dbReference>
<feature type="binding site" evidence="10 13">
    <location>
        <position position="34"/>
    </location>
    <ligand>
        <name>a divalent metal cation</name>
        <dbReference type="ChEBI" id="CHEBI:60240"/>
    </ligand>
</feature>
<evidence type="ECO:0000313" key="15">
    <source>
        <dbReference type="EMBL" id="SFR05463.1"/>
    </source>
</evidence>
<gene>
    <name evidence="10" type="primary">rpe</name>
    <name evidence="15" type="ORF">SAMN05660706_11228</name>
</gene>
<evidence type="ECO:0000256" key="10">
    <source>
        <dbReference type="HAMAP-Rule" id="MF_02227"/>
    </source>
</evidence>
<reference evidence="16" key="1">
    <citation type="submission" date="2016-10" db="EMBL/GenBank/DDBJ databases">
        <authorList>
            <person name="Varghese N."/>
            <person name="Submissions S."/>
        </authorList>
    </citation>
    <scope>NUCLEOTIDE SEQUENCE [LARGE SCALE GENOMIC DNA]</scope>
    <source>
        <strain evidence="16">DSM 3669</strain>
    </source>
</reference>
<evidence type="ECO:0000256" key="11">
    <source>
        <dbReference type="PIRNR" id="PIRNR001461"/>
    </source>
</evidence>
<feature type="binding site" evidence="10 13">
    <location>
        <position position="65"/>
    </location>
    <ligand>
        <name>a divalent metal cation</name>
        <dbReference type="ChEBI" id="CHEBI:60240"/>
    </ligand>
</feature>
<comment type="cofactor">
    <cofactor evidence="4">
        <name>Zn(2+)</name>
        <dbReference type="ChEBI" id="CHEBI:29105"/>
    </cofactor>
</comment>
<evidence type="ECO:0000256" key="14">
    <source>
        <dbReference type="PIRSR" id="PIRSR001461-3"/>
    </source>
</evidence>
<evidence type="ECO:0000256" key="9">
    <source>
        <dbReference type="ARBA" id="ARBA00023235"/>
    </source>
</evidence>
<feature type="binding site" evidence="10 13">
    <location>
        <position position="174"/>
    </location>
    <ligand>
        <name>a divalent metal cation</name>
        <dbReference type="ChEBI" id="CHEBI:60240"/>
    </ligand>
</feature>
<feature type="binding site" evidence="10">
    <location>
        <begin position="174"/>
        <end position="176"/>
    </location>
    <ligand>
        <name>substrate</name>
    </ligand>
</feature>
<keyword evidence="13" id="KW-0862">Zinc</keyword>
<comment type="catalytic activity">
    <reaction evidence="1 10 11">
        <text>D-ribulose 5-phosphate = D-xylulose 5-phosphate</text>
        <dbReference type="Rhea" id="RHEA:13677"/>
        <dbReference type="ChEBI" id="CHEBI:57737"/>
        <dbReference type="ChEBI" id="CHEBI:58121"/>
        <dbReference type="EC" id="5.1.3.1"/>
    </reaction>
</comment>
<feature type="binding site" evidence="10 13">
    <location>
        <position position="32"/>
    </location>
    <ligand>
        <name>a divalent metal cation</name>
        <dbReference type="ChEBI" id="CHEBI:60240"/>
    </ligand>
</feature>
<keyword evidence="16" id="KW-1185">Reference proteome</keyword>
<comment type="cofactor">
    <cofactor evidence="10 13">
        <name>a divalent metal cation</name>
        <dbReference type="ChEBI" id="CHEBI:60240"/>
    </cofactor>
    <text evidence="10 13">Binds 1 divalent metal cation per subunit.</text>
</comment>
<dbReference type="GO" id="GO:0019323">
    <property type="term" value="P:pentose catabolic process"/>
    <property type="evidence" value="ECO:0007669"/>
    <property type="project" value="UniProtKB-UniRule"/>
</dbReference>
<feature type="binding site" evidence="10 14">
    <location>
        <position position="65"/>
    </location>
    <ligand>
        <name>substrate</name>
    </ligand>
</feature>
<dbReference type="STRING" id="39060.SAMN05660706_11228"/>
<evidence type="ECO:0000256" key="3">
    <source>
        <dbReference type="ARBA" id="ARBA00001941"/>
    </source>
</evidence>
<protein>
    <recommendedName>
        <fullName evidence="7 10">Ribulose-phosphate 3-epimerase</fullName>
        <ecNumber evidence="7 10">5.1.3.1</ecNumber>
    </recommendedName>
</protein>
<dbReference type="EMBL" id="FOYM01000012">
    <property type="protein sequence ID" value="SFR05463.1"/>
    <property type="molecule type" value="Genomic_DNA"/>
</dbReference>
<dbReference type="RefSeq" id="WP_092483074.1">
    <property type="nucleotide sequence ID" value="NZ_FOYM01000012.1"/>
</dbReference>
<dbReference type="CDD" id="cd00429">
    <property type="entry name" value="RPE"/>
    <property type="match status" value="1"/>
</dbReference>
<dbReference type="NCBIfam" id="TIGR01163">
    <property type="entry name" value="rpe"/>
    <property type="match status" value="1"/>
</dbReference>
<evidence type="ECO:0000256" key="13">
    <source>
        <dbReference type="PIRSR" id="PIRSR001461-2"/>
    </source>
</evidence>
<comment type="similarity">
    <text evidence="6 10 11">Belongs to the ribulose-phosphate 3-epimerase family.</text>
</comment>
<feature type="active site" description="Proton donor" evidence="10 12">
    <location>
        <position position="174"/>
    </location>
</feature>
<evidence type="ECO:0000256" key="12">
    <source>
        <dbReference type="PIRSR" id="PIRSR001461-1"/>
    </source>
</evidence>
<keyword evidence="10 11" id="KW-0119">Carbohydrate metabolism</keyword>
<comment type="cofactor">
    <cofactor evidence="3">
        <name>Co(2+)</name>
        <dbReference type="ChEBI" id="CHEBI:48828"/>
    </cofactor>
</comment>
<dbReference type="GO" id="GO:0046872">
    <property type="term" value="F:metal ion binding"/>
    <property type="evidence" value="ECO:0007669"/>
    <property type="project" value="UniProtKB-UniRule"/>
</dbReference>
<feature type="binding site" evidence="10 14">
    <location>
        <position position="7"/>
    </location>
    <ligand>
        <name>substrate</name>
    </ligand>
</feature>
<dbReference type="PROSITE" id="PS01086">
    <property type="entry name" value="RIBUL_P_3_EPIMER_2"/>
    <property type="match status" value="1"/>
</dbReference>
<sequence>MVIIAPSILSADFASLGEQVRAVERAGAEFLHIDVMDGHFVPNITIGPPVVKALRPVSGLVFDVHLMIANPDRYIPEFAAAGADIITVHAEACPHLHRTLQIIKQAGKKAGVAFNPATSPEGLEFVLPMLDLVLVMTVNPGFGGQEFITEMLPKISRVKALLQKEKPDTLLQVDGGVNVNTASGVVESGADVLVAGSAVFGAVDPATAVAELRRAAQSGTGC</sequence>
<feature type="binding site" evidence="10 14">
    <location>
        <begin position="196"/>
        <end position="197"/>
    </location>
    <ligand>
        <name>substrate</name>
    </ligand>
</feature>
<dbReference type="PANTHER" id="PTHR11749">
    <property type="entry name" value="RIBULOSE-5-PHOSPHATE-3-EPIMERASE"/>
    <property type="match status" value="1"/>
</dbReference>
<accession>A0A1I6DJ24</accession>
<dbReference type="InterPro" id="IPR011060">
    <property type="entry name" value="RibuloseP-bd_barrel"/>
</dbReference>
<keyword evidence="8 10" id="KW-0479">Metal-binding</keyword>
<dbReference type="InterPro" id="IPR000056">
    <property type="entry name" value="Ribul_P_3_epim-like"/>
</dbReference>
<dbReference type="Pfam" id="PF00834">
    <property type="entry name" value="Ribul_P_3_epim"/>
    <property type="match status" value="1"/>
</dbReference>
<keyword evidence="13" id="KW-0464">Manganese</keyword>
<evidence type="ECO:0000313" key="16">
    <source>
        <dbReference type="Proteomes" id="UP000199584"/>
    </source>
</evidence>
<evidence type="ECO:0000256" key="5">
    <source>
        <dbReference type="ARBA" id="ARBA00001954"/>
    </source>
</evidence>
<dbReference type="PROSITE" id="PS01085">
    <property type="entry name" value="RIBUL_P_3_EPIMER_1"/>
    <property type="match status" value="1"/>
</dbReference>
<comment type="pathway">
    <text evidence="10">Carbohydrate degradation.</text>
</comment>
<dbReference type="AlphaFoldDB" id="A0A1I6DJ24"/>
<evidence type="ECO:0000256" key="2">
    <source>
        <dbReference type="ARBA" id="ARBA00001936"/>
    </source>
</evidence>
<evidence type="ECO:0000256" key="1">
    <source>
        <dbReference type="ARBA" id="ARBA00001782"/>
    </source>
</evidence>
<dbReference type="HAMAP" id="MF_02227">
    <property type="entry name" value="RPE"/>
    <property type="match status" value="1"/>
</dbReference>
<dbReference type="Proteomes" id="UP000199584">
    <property type="component" value="Unassembled WGS sequence"/>
</dbReference>
<dbReference type="PIRSF" id="PIRSF001461">
    <property type="entry name" value="RPE"/>
    <property type="match status" value="1"/>
</dbReference>
<proteinExistence type="inferred from homology"/>
<comment type="function">
    <text evidence="10">Catalyzes the reversible epimerization of D-ribulose 5-phosphate to D-xylulose 5-phosphate.</text>
</comment>
<dbReference type="NCBIfam" id="NF004076">
    <property type="entry name" value="PRK05581.1-4"/>
    <property type="match status" value="1"/>
</dbReference>
<dbReference type="InterPro" id="IPR026019">
    <property type="entry name" value="Ribul_P_3_epim"/>
</dbReference>
<evidence type="ECO:0000256" key="4">
    <source>
        <dbReference type="ARBA" id="ARBA00001947"/>
    </source>
</evidence>
<comment type="cofactor">
    <cofactor evidence="5">
        <name>Fe(2+)</name>
        <dbReference type="ChEBI" id="CHEBI:29033"/>
    </cofactor>
</comment>
<dbReference type="InterPro" id="IPR013785">
    <property type="entry name" value="Aldolase_TIM"/>
</dbReference>
<dbReference type="GO" id="GO:0006098">
    <property type="term" value="P:pentose-phosphate shunt"/>
    <property type="evidence" value="ECO:0007669"/>
    <property type="project" value="UniProtKB-UniRule"/>
</dbReference>
<organism evidence="15 16">
    <name type="scientific">Desulfoscipio geothermicus DSM 3669</name>
    <dbReference type="NCBI Taxonomy" id="1121426"/>
    <lineage>
        <taxon>Bacteria</taxon>
        <taxon>Bacillati</taxon>
        <taxon>Bacillota</taxon>
        <taxon>Clostridia</taxon>
        <taxon>Eubacteriales</taxon>
        <taxon>Desulfallaceae</taxon>
        <taxon>Desulfoscipio</taxon>
    </lineage>
</organism>